<evidence type="ECO:0000256" key="1">
    <source>
        <dbReference type="ARBA" id="ARBA00009477"/>
    </source>
</evidence>
<dbReference type="Gene3D" id="1.10.287.470">
    <property type="entry name" value="Helix hairpin bin"/>
    <property type="match status" value="1"/>
</dbReference>
<feature type="domain" description="CzcB-like C-terminal circularly permuted SH3-like" evidence="5">
    <location>
        <begin position="337"/>
        <end position="394"/>
    </location>
</feature>
<dbReference type="Proteomes" id="UP000680158">
    <property type="component" value="Unassembled WGS sequence"/>
</dbReference>
<dbReference type="RefSeq" id="WP_212683976.1">
    <property type="nucleotide sequence ID" value="NZ_JAGSPM010000004.1"/>
</dbReference>
<dbReference type="NCBIfam" id="TIGR01730">
    <property type="entry name" value="RND_mfp"/>
    <property type="match status" value="1"/>
</dbReference>
<dbReference type="SUPFAM" id="SSF111369">
    <property type="entry name" value="HlyD-like secretion proteins"/>
    <property type="match status" value="1"/>
</dbReference>
<dbReference type="InterPro" id="IPR006143">
    <property type="entry name" value="RND_pump_MFP"/>
</dbReference>
<evidence type="ECO:0000256" key="4">
    <source>
        <dbReference type="SAM" id="SignalP"/>
    </source>
</evidence>
<feature type="chain" id="PRO_5036751281" evidence="4">
    <location>
        <begin position="32"/>
        <end position="401"/>
    </location>
</feature>
<keyword evidence="7" id="KW-1185">Reference proteome</keyword>
<evidence type="ECO:0000313" key="7">
    <source>
        <dbReference type="Proteomes" id="UP000680158"/>
    </source>
</evidence>
<dbReference type="Gene3D" id="2.40.50.100">
    <property type="match status" value="1"/>
</dbReference>
<dbReference type="InterPro" id="IPR051909">
    <property type="entry name" value="MFP_Cation_Efflux"/>
</dbReference>
<reference evidence="6 7" key="1">
    <citation type="submission" date="2021-04" db="EMBL/GenBank/DDBJ databases">
        <title>novel species isolated from subtropical streams in China.</title>
        <authorList>
            <person name="Lu H."/>
        </authorList>
    </citation>
    <scope>NUCLEOTIDE SEQUENCE [LARGE SCALE GENOMIC DNA]</scope>
    <source>
        <strain evidence="6 7">BYS107W</strain>
    </source>
</reference>
<sequence>MQTRSILKSAMKLSTFFSALLLLTHANLVRAHGDEDHSKKPTKAAAKPNASASVKSSFLDATAAQRLSDGSLFVPKIVQRQLALRTLLTEQAELPNTIELNGKIIADPNAGGRVQASQPGRLEAGPAGLPSLGQRVSKGQVLAYLRPVMSSLDRGNSQSILADIDSQLSIAERKVQRYEQLSEALPKATVEAARFDYEALKKRKAAVEASLSKSEALIAPVSGIISVANAVTGQVFDAKETLFEIIDPNRLMVEALAYDPILTADIANATATWQQQKTSVSSNASLGLSLNFVGGGQQMREQAIPLLFRVSGKPTAVAVGQAIKVIIQTKRLTTGFAVPNSAVMKLTGGESAVWVHTEAERFVQRKVVAHSLDAERVAIVSGLKEDERVVTAGASLLAQVK</sequence>
<accession>A0A941DDC9</accession>
<evidence type="ECO:0000256" key="3">
    <source>
        <dbReference type="SAM" id="Coils"/>
    </source>
</evidence>
<dbReference type="AlphaFoldDB" id="A0A941DDC9"/>
<comment type="similarity">
    <text evidence="1">Belongs to the membrane fusion protein (MFP) (TC 8.A.1) family.</text>
</comment>
<feature type="coiled-coil region" evidence="3">
    <location>
        <begin position="161"/>
        <end position="217"/>
    </location>
</feature>
<feature type="signal peptide" evidence="4">
    <location>
        <begin position="1"/>
        <end position="31"/>
    </location>
</feature>
<evidence type="ECO:0000256" key="2">
    <source>
        <dbReference type="ARBA" id="ARBA00022448"/>
    </source>
</evidence>
<dbReference type="Pfam" id="PF25975">
    <property type="entry name" value="CzcB_C"/>
    <property type="match status" value="1"/>
</dbReference>
<keyword evidence="3" id="KW-0175">Coiled coil</keyword>
<keyword evidence="2" id="KW-0813">Transport</keyword>
<dbReference type="InterPro" id="IPR058649">
    <property type="entry name" value="CzcB_C"/>
</dbReference>
<organism evidence="6 7">
    <name type="scientific">Undibacterium baiyunense</name>
    <dbReference type="NCBI Taxonomy" id="2828731"/>
    <lineage>
        <taxon>Bacteria</taxon>
        <taxon>Pseudomonadati</taxon>
        <taxon>Pseudomonadota</taxon>
        <taxon>Betaproteobacteria</taxon>
        <taxon>Burkholderiales</taxon>
        <taxon>Oxalobacteraceae</taxon>
        <taxon>Undibacterium</taxon>
    </lineage>
</organism>
<gene>
    <name evidence="6" type="ORF">KDM92_08745</name>
</gene>
<dbReference type="GO" id="GO:0016020">
    <property type="term" value="C:membrane"/>
    <property type="evidence" value="ECO:0007669"/>
    <property type="project" value="InterPro"/>
</dbReference>
<evidence type="ECO:0000313" key="6">
    <source>
        <dbReference type="EMBL" id="MBR7746668.1"/>
    </source>
</evidence>
<protein>
    <submittedName>
        <fullName evidence="6">Efflux RND transporter periplasmic adaptor subunit</fullName>
    </submittedName>
</protein>
<comment type="caution">
    <text evidence="6">The sequence shown here is derived from an EMBL/GenBank/DDBJ whole genome shotgun (WGS) entry which is preliminary data.</text>
</comment>
<dbReference type="GO" id="GO:0015679">
    <property type="term" value="P:plasma membrane copper ion transport"/>
    <property type="evidence" value="ECO:0007669"/>
    <property type="project" value="TreeGrafter"/>
</dbReference>
<name>A0A941DDC9_9BURK</name>
<dbReference type="GO" id="GO:0060003">
    <property type="term" value="P:copper ion export"/>
    <property type="evidence" value="ECO:0007669"/>
    <property type="project" value="TreeGrafter"/>
</dbReference>
<evidence type="ECO:0000259" key="5">
    <source>
        <dbReference type="Pfam" id="PF25975"/>
    </source>
</evidence>
<dbReference type="PANTHER" id="PTHR30097:SF4">
    <property type="entry name" value="SLR6042 PROTEIN"/>
    <property type="match status" value="1"/>
</dbReference>
<dbReference type="GO" id="GO:0030313">
    <property type="term" value="C:cell envelope"/>
    <property type="evidence" value="ECO:0007669"/>
    <property type="project" value="TreeGrafter"/>
</dbReference>
<dbReference type="PANTHER" id="PTHR30097">
    <property type="entry name" value="CATION EFFLUX SYSTEM PROTEIN CUSB"/>
    <property type="match status" value="1"/>
</dbReference>
<dbReference type="GO" id="GO:0022857">
    <property type="term" value="F:transmembrane transporter activity"/>
    <property type="evidence" value="ECO:0007669"/>
    <property type="project" value="InterPro"/>
</dbReference>
<keyword evidence="4" id="KW-0732">Signal</keyword>
<proteinExistence type="inferred from homology"/>
<dbReference type="Gene3D" id="2.40.420.20">
    <property type="match status" value="1"/>
</dbReference>
<dbReference type="EMBL" id="JAGSPM010000004">
    <property type="protein sequence ID" value="MBR7746668.1"/>
    <property type="molecule type" value="Genomic_DNA"/>
</dbReference>